<dbReference type="PANTHER" id="PTHR43332:SF1">
    <property type="entry name" value="TRANSPORT PERMEASE PROTEIN"/>
    <property type="match status" value="1"/>
</dbReference>
<evidence type="ECO:0000256" key="4">
    <source>
        <dbReference type="ARBA" id="ARBA00023136"/>
    </source>
</evidence>
<feature type="transmembrane region" description="Helical" evidence="5">
    <location>
        <begin position="127"/>
        <end position="144"/>
    </location>
</feature>
<dbReference type="InterPro" id="IPR000412">
    <property type="entry name" value="ABC_2_transport"/>
</dbReference>
<gene>
    <name evidence="7" type="ORF">GGQ59_000407</name>
</gene>
<protein>
    <recommendedName>
        <fullName evidence="5">Transport permease protein</fullName>
    </recommendedName>
</protein>
<name>A0A840HZR9_9PROT</name>
<organism evidence="7 8">
    <name type="scientific">Parvularcula dongshanensis</name>
    <dbReference type="NCBI Taxonomy" id="1173995"/>
    <lineage>
        <taxon>Bacteria</taxon>
        <taxon>Pseudomonadati</taxon>
        <taxon>Pseudomonadota</taxon>
        <taxon>Alphaproteobacteria</taxon>
        <taxon>Parvularculales</taxon>
        <taxon>Parvularculaceae</taxon>
        <taxon>Parvularcula</taxon>
    </lineage>
</organism>
<dbReference type="PRINTS" id="PR00164">
    <property type="entry name" value="ABC2TRNSPORT"/>
</dbReference>
<keyword evidence="8" id="KW-1185">Reference proteome</keyword>
<evidence type="ECO:0000313" key="7">
    <source>
        <dbReference type="EMBL" id="MBB4657907.1"/>
    </source>
</evidence>
<keyword evidence="4 5" id="KW-0472">Membrane</keyword>
<reference evidence="7 8" key="1">
    <citation type="submission" date="2020-08" db="EMBL/GenBank/DDBJ databases">
        <title>Genomic Encyclopedia of Type Strains, Phase IV (KMG-IV): sequencing the most valuable type-strain genomes for metagenomic binning, comparative biology and taxonomic classification.</title>
        <authorList>
            <person name="Goeker M."/>
        </authorList>
    </citation>
    <scope>NUCLEOTIDE SEQUENCE [LARGE SCALE GENOMIC DNA]</scope>
    <source>
        <strain evidence="7 8">DSM 102850</strain>
    </source>
</reference>
<keyword evidence="5" id="KW-0813">Transport</keyword>
<evidence type="ECO:0000256" key="1">
    <source>
        <dbReference type="ARBA" id="ARBA00004141"/>
    </source>
</evidence>
<sequence length="294" mass="31262">MPDGASLTPPVTAAAPETGADTFGARRFGAVNWLGLWTLYKKEVQRYLKVAGQTVLAPIVTTLLYLTVFLVAFSGAGRDVTMEGQVVPYAAFLPPGLIMMAVLSNAFQNASSSIIIGKVQGSLVDVLMPPLSAAELTVAFVAGAATRGLMVGFITAVTIAVFLAFTGTMLTLHALWAVLFFSVCASVLLGAFGAVGGMWAEKFDQLAVITNFVITPLTFLSGTFFSVHKEGLPGWVADISAFNPLFYLIDGFRWGFIGVSDAPVARGAVVCFLLTALSVWVTLLLFRRGYKLKD</sequence>
<dbReference type="PANTHER" id="PTHR43332">
    <property type="entry name" value="INNER MEMBRANE TRANSPORT PERMEASE YADH-RELATED"/>
    <property type="match status" value="1"/>
</dbReference>
<feature type="transmembrane region" description="Helical" evidence="5">
    <location>
        <begin position="176"/>
        <end position="199"/>
    </location>
</feature>
<dbReference type="GO" id="GO:0140359">
    <property type="term" value="F:ABC-type transporter activity"/>
    <property type="evidence" value="ECO:0007669"/>
    <property type="project" value="InterPro"/>
</dbReference>
<feature type="transmembrane region" description="Helical" evidence="5">
    <location>
        <begin position="151"/>
        <end position="170"/>
    </location>
</feature>
<dbReference type="PIRSF" id="PIRSF006648">
    <property type="entry name" value="DrrB"/>
    <property type="match status" value="1"/>
</dbReference>
<keyword evidence="5" id="KW-1003">Cell membrane</keyword>
<dbReference type="InterPro" id="IPR047817">
    <property type="entry name" value="ABC2_TM_bact-type"/>
</dbReference>
<evidence type="ECO:0000256" key="5">
    <source>
        <dbReference type="RuleBase" id="RU361157"/>
    </source>
</evidence>
<feature type="transmembrane region" description="Helical" evidence="5">
    <location>
        <begin position="55"/>
        <end position="74"/>
    </location>
</feature>
<feature type="transmembrane region" description="Helical" evidence="5">
    <location>
        <begin position="86"/>
        <end position="107"/>
    </location>
</feature>
<feature type="transmembrane region" description="Helical" evidence="5">
    <location>
        <begin position="264"/>
        <end position="286"/>
    </location>
</feature>
<proteinExistence type="inferred from homology"/>
<dbReference type="Proteomes" id="UP000563524">
    <property type="component" value="Unassembled WGS sequence"/>
</dbReference>
<feature type="transmembrane region" description="Helical" evidence="5">
    <location>
        <begin position="206"/>
        <end position="227"/>
    </location>
</feature>
<evidence type="ECO:0000256" key="2">
    <source>
        <dbReference type="ARBA" id="ARBA00022692"/>
    </source>
</evidence>
<dbReference type="GO" id="GO:0043190">
    <property type="term" value="C:ATP-binding cassette (ABC) transporter complex"/>
    <property type="evidence" value="ECO:0007669"/>
    <property type="project" value="InterPro"/>
</dbReference>
<evidence type="ECO:0000256" key="3">
    <source>
        <dbReference type="ARBA" id="ARBA00022989"/>
    </source>
</evidence>
<accession>A0A840HZR9</accession>
<keyword evidence="3 5" id="KW-1133">Transmembrane helix</keyword>
<comment type="caution">
    <text evidence="7">The sequence shown here is derived from an EMBL/GenBank/DDBJ whole genome shotgun (WGS) entry which is preliminary data.</text>
</comment>
<comment type="subcellular location">
    <subcellularLocation>
        <location evidence="5">Cell inner membrane</location>
        <topology evidence="5">Multi-pass membrane protein</topology>
    </subcellularLocation>
    <subcellularLocation>
        <location evidence="1">Membrane</location>
        <topology evidence="1">Multi-pass membrane protein</topology>
    </subcellularLocation>
</comment>
<dbReference type="Pfam" id="PF01061">
    <property type="entry name" value="ABC2_membrane"/>
    <property type="match status" value="1"/>
</dbReference>
<dbReference type="PROSITE" id="PS51012">
    <property type="entry name" value="ABC_TM2"/>
    <property type="match status" value="1"/>
</dbReference>
<dbReference type="InterPro" id="IPR013525">
    <property type="entry name" value="ABC2_TM"/>
</dbReference>
<keyword evidence="2 5" id="KW-0812">Transmembrane</keyword>
<comment type="similarity">
    <text evidence="5">Belongs to the ABC-2 integral membrane protein family.</text>
</comment>
<evidence type="ECO:0000313" key="8">
    <source>
        <dbReference type="Proteomes" id="UP000563524"/>
    </source>
</evidence>
<dbReference type="AlphaFoldDB" id="A0A840HZR9"/>
<dbReference type="InterPro" id="IPR052522">
    <property type="entry name" value="ABC-2_transport_permease"/>
</dbReference>
<evidence type="ECO:0000259" key="6">
    <source>
        <dbReference type="PROSITE" id="PS51012"/>
    </source>
</evidence>
<feature type="domain" description="ABC transmembrane type-2" evidence="6">
    <location>
        <begin position="53"/>
        <end position="289"/>
    </location>
</feature>
<dbReference type="EMBL" id="JACHOB010000001">
    <property type="protein sequence ID" value="MBB4657907.1"/>
    <property type="molecule type" value="Genomic_DNA"/>
</dbReference>